<evidence type="ECO:0000256" key="1">
    <source>
        <dbReference type="ARBA" id="ARBA00004711"/>
    </source>
</evidence>
<dbReference type="InterPro" id="IPR051060">
    <property type="entry name" value="Carbamoyltrans_HypF-like"/>
</dbReference>
<dbReference type="HOGENOM" id="CLU_009164_0_0_9"/>
<dbReference type="InterPro" id="IPR043129">
    <property type="entry name" value="ATPase_NBD"/>
</dbReference>
<dbReference type="RefSeq" id="WP_012302728.1">
    <property type="nucleotide sequence ID" value="NC_010424.1"/>
</dbReference>
<dbReference type="PANTHER" id="PTHR42959:SF1">
    <property type="entry name" value="CARBAMOYLTRANSFERASE HYPF"/>
    <property type="match status" value="1"/>
</dbReference>
<evidence type="ECO:0000256" key="3">
    <source>
        <dbReference type="ARBA" id="ARBA00008097"/>
    </source>
</evidence>
<keyword evidence="5" id="KW-0479">Metal-binding</keyword>
<dbReference type="InterPro" id="IPR041440">
    <property type="entry name" value="HypF_C"/>
</dbReference>
<reference evidence="15" key="1">
    <citation type="submission" date="2007-10" db="EMBL/GenBank/DDBJ databases">
        <title>Complete sequence of chromosome of Desulforudis audaxviator MP104C.</title>
        <authorList>
            <person name="Copeland A."/>
            <person name="Lucas S."/>
            <person name="Lapidus A."/>
            <person name="Barry K."/>
            <person name="Glavina del Rio T."/>
            <person name="Dalin E."/>
            <person name="Tice H."/>
            <person name="Bruce D."/>
            <person name="Pitluck S."/>
            <person name="Lowry S.R."/>
            <person name="Larimer F."/>
            <person name="Land M.L."/>
            <person name="Hauser L."/>
            <person name="Kyrpides N."/>
            <person name="Ivanova N.N."/>
            <person name="Richardson P."/>
        </authorList>
    </citation>
    <scope>NUCLEOTIDE SEQUENCE [LARGE SCALE GENOMIC DNA]</scope>
    <source>
        <strain evidence="15">MP104C</strain>
    </source>
</reference>
<dbReference type="InterPro" id="IPR006070">
    <property type="entry name" value="Sua5-like_dom"/>
</dbReference>
<dbReference type="InterPro" id="IPR017968">
    <property type="entry name" value="Acylphosphatase_CS"/>
</dbReference>
<keyword evidence="4" id="KW-0436">Ligase</keyword>
<accession>B1I570</accession>
<keyword evidence="11" id="KW-0378">Hydrolase</keyword>
<evidence type="ECO:0000256" key="9">
    <source>
        <dbReference type="ARBA" id="ARBA00048220"/>
    </source>
</evidence>
<dbReference type="InterPro" id="IPR004421">
    <property type="entry name" value="Carbamoyltransferase_HypF"/>
</dbReference>
<dbReference type="KEGG" id="dau:Daud_1645"/>
<evidence type="ECO:0000256" key="7">
    <source>
        <dbReference type="ARBA" id="ARBA00022833"/>
    </source>
</evidence>
<dbReference type="UniPathway" id="UPA00335"/>
<comment type="similarity">
    <text evidence="3 10">Belongs to the carbamoyltransferase HypF family.</text>
</comment>
<dbReference type="Pfam" id="PF00708">
    <property type="entry name" value="Acylphosphatase"/>
    <property type="match status" value="1"/>
</dbReference>
<evidence type="ECO:0000256" key="4">
    <source>
        <dbReference type="ARBA" id="ARBA00022598"/>
    </source>
</evidence>
<dbReference type="Pfam" id="PF17788">
    <property type="entry name" value="HypF_C"/>
    <property type="match status" value="1"/>
</dbReference>
<evidence type="ECO:0000256" key="2">
    <source>
        <dbReference type="ARBA" id="ARBA00005614"/>
    </source>
</evidence>
<dbReference type="Pfam" id="PF22521">
    <property type="entry name" value="HypF_C_2"/>
    <property type="match status" value="1"/>
</dbReference>
<dbReference type="GO" id="GO:0016874">
    <property type="term" value="F:ligase activity"/>
    <property type="evidence" value="ECO:0007669"/>
    <property type="project" value="UniProtKB-UniRule"/>
</dbReference>
<keyword evidence="7" id="KW-0862">Zinc</keyword>
<dbReference type="Pfam" id="PF01300">
    <property type="entry name" value="Sua5_yciO_yrdC"/>
    <property type="match status" value="1"/>
</dbReference>
<keyword evidence="15" id="KW-1185">Reference proteome</keyword>
<feature type="domain" description="Acylphosphatase-like" evidence="12">
    <location>
        <begin position="17"/>
        <end position="103"/>
    </location>
</feature>
<reference evidence="14 15" key="2">
    <citation type="journal article" date="2008" name="Science">
        <title>Environmental genomics reveals a single-species ecosystem deep within Earth.</title>
        <authorList>
            <person name="Chivian D."/>
            <person name="Brodie E.L."/>
            <person name="Alm E.J."/>
            <person name="Culley D.E."/>
            <person name="Dehal P.S."/>
            <person name="Desantis T.Z."/>
            <person name="Gihring T.M."/>
            <person name="Lapidus A."/>
            <person name="Lin L.H."/>
            <person name="Lowry S.R."/>
            <person name="Moser D.P."/>
            <person name="Richardson P.M."/>
            <person name="Southam G."/>
            <person name="Wanger G."/>
            <person name="Pratt L.M."/>
            <person name="Andersen G.L."/>
            <person name="Hazen T.C."/>
            <person name="Brockman F.J."/>
            <person name="Arkin A.P."/>
            <person name="Onstott T.C."/>
        </authorList>
    </citation>
    <scope>NUCLEOTIDE SEQUENCE [LARGE SCALE GENOMIC DNA]</scope>
    <source>
        <strain evidence="14 15">MP104C</strain>
    </source>
</reference>
<evidence type="ECO:0000259" key="13">
    <source>
        <dbReference type="PROSITE" id="PS51163"/>
    </source>
</evidence>
<dbReference type="EMBL" id="CP000860">
    <property type="protein sequence ID" value="ACA60147.1"/>
    <property type="molecule type" value="Genomic_DNA"/>
</dbReference>
<dbReference type="Proteomes" id="UP000008544">
    <property type="component" value="Chromosome"/>
</dbReference>
<dbReference type="Gene3D" id="3.90.870.50">
    <property type="match status" value="1"/>
</dbReference>
<comment type="pathway">
    <text evidence="1">Protein modification; [NiFe] hydrogenase maturation.</text>
</comment>
<comment type="catalytic activity">
    <reaction evidence="8 11">
        <text>an acyl phosphate + H2O = a carboxylate + phosphate + H(+)</text>
        <dbReference type="Rhea" id="RHEA:14965"/>
        <dbReference type="ChEBI" id="CHEBI:15377"/>
        <dbReference type="ChEBI" id="CHEBI:15378"/>
        <dbReference type="ChEBI" id="CHEBI:29067"/>
        <dbReference type="ChEBI" id="CHEBI:43474"/>
        <dbReference type="ChEBI" id="CHEBI:59918"/>
        <dbReference type="EC" id="3.6.1.7"/>
    </reaction>
</comment>
<feature type="active site" evidence="11">
    <location>
        <position position="32"/>
    </location>
</feature>
<keyword evidence="6" id="KW-0863">Zinc-finger</keyword>
<dbReference type="InterPro" id="IPR036046">
    <property type="entry name" value="Acylphosphatase-like_dom_sf"/>
</dbReference>
<dbReference type="PANTHER" id="PTHR42959">
    <property type="entry name" value="CARBAMOYLTRANSFERASE"/>
    <property type="match status" value="1"/>
</dbReference>
<dbReference type="SUPFAM" id="SSF54975">
    <property type="entry name" value="Acylphosphatase/BLUF domain-like"/>
    <property type="match status" value="1"/>
</dbReference>
<name>B1I570_DESAP</name>
<dbReference type="GO" id="GO:0051604">
    <property type="term" value="P:protein maturation"/>
    <property type="evidence" value="ECO:0007669"/>
    <property type="project" value="TreeGrafter"/>
</dbReference>
<dbReference type="Gene3D" id="3.30.420.40">
    <property type="match status" value="1"/>
</dbReference>
<evidence type="ECO:0000256" key="10">
    <source>
        <dbReference type="PIRNR" id="PIRNR006256"/>
    </source>
</evidence>
<dbReference type="PROSITE" id="PS00150">
    <property type="entry name" value="ACYLPHOSPHATASE_1"/>
    <property type="match status" value="1"/>
</dbReference>
<comment type="catalytic activity">
    <reaction evidence="9">
        <text>C-terminal L-cysteinyl-[HypE protein] + carbamoyl phosphate + ATP + H2O = C-terminal S-carboxamide-L-cysteinyl-[HypE protein] + AMP + phosphate + diphosphate + H(+)</text>
        <dbReference type="Rhea" id="RHEA:55636"/>
        <dbReference type="Rhea" id="RHEA-COMP:14247"/>
        <dbReference type="Rhea" id="RHEA-COMP:14392"/>
        <dbReference type="ChEBI" id="CHEBI:15377"/>
        <dbReference type="ChEBI" id="CHEBI:15378"/>
        <dbReference type="ChEBI" id="CHEBI:30616"/>
        <dbReference type="ChEBI" id="CHEBI:33019"/>
        <dbReference type="ChEBI" id="CHEBI:43474"/>
        <dbReference type="ChEBI" id="CHEBI:58228"/>
        <dbReference type="ChEBI" id="CHEBI:76913"/>
        <dbReference type="ChEBI" id="CHEBI:139126"/>
        <dbReference type="ChEBI" id="CHEBI:456215"/>
    </reaction>
</comment>
<dbReference type="InterPro" id="IPR011125">
    <property type="entry name" value="Znf_HypF"/>
</dbReference>
<feature type="domain" description="YrdC-like" evidence="13">
    <location>
        <begin position="212"/>
        <end position="397"/>
    </location>
</feature>
<dbReference type="InterPro" id="IPR017945">
    <property type="entry name" value="DHBP_synth_RibB-like_a/b_dom"/>
</dbReference>
<comment type="similarity">
    <text evidence="2">Belongs to the acylphosphatase family.</text>
</comment>
<dbReference type="GO" id="GO:0016743">
    <property type="term" value="F:carboxyl- or carbamoyltransferase activity"/>
    <property type="evidence" value="ECO:0007669"/>
    <property type="project" value="UniProtKB-UniRule"/>
</dbReference>
<dbReference type="Gene3D" id="3.30.420.360">
    <property type="match status" value="1"/>
</dbReference>
<dbReference type="Pfam" id="PF07503">
    <property type="entry name" value="zf-HYPF"/>
    <property type="match status" value="2"/>
</dbReference>
<gene>
    <name evidence="14" type="ordered locus">Daud_1645</name>
</gene>
<dbReference type="AlphaFoldDB" id="B1I570"/>
<evidence type="ECO:0000256" key="6">
    <source>
        <dbReference type="ARBA" id="ARBA00022771"/>
    </source>
</evidence>
<dbReference type="SUPFAM" id="SSF55821">
    <property type="entry name" value="YrdC/RibB"/>
    <property type="match status" value="1"/>
</dbReference>
<organism evidence="14 15">
    <name type="scientific">Desulforudis audaxviator (strain MP104C)</name>
    <dbReference type="NCBI Taxonomy" id="477974"/>
    <lineage>
        <taxon>Bacteria</taxon>
        <taxon>Bacillati</taxon>
        <taxon>Bacillota</taxon>
        <taxon>Clostridia</taxon>
        <taxon>Thermoanaerobacterales</taxon>
        <taxon>Candidatus Desulforudaceae</taxon>
        <taxon>Candidatus Desulforudis</taxon>
    </lineage>
</organism>
<evidence type="ECO:0000256" key="8">
    <source>
        <dbReference type="ARBA" id="ARBA00047645"/>
    </source>
</evidence>
<dbReference type="GO" id="GO:0003998">
    <property type="term" value="F:acylphosphatase activity"/>
    <property type="evidence" value="ECO:0007669"/>
    <property type="project" value="UniProtKB-EC"/>
</dbReference>
<dbReference type="InterPro" id="IPR001792">
    <property type="entry name" value="Acylphosphatase-like_dom"/>
</dbReference>
<evidence type="ECO:0000313" key="14">
    <source>
        <dbReference type="EMBL" id="ACA60147.1"/>
    </source>
</evidence>
<evidence type="ECO:0000313" key="15">
    <source>
        <dbReference type="Proteomes" id="UP000008544"/>
    </source>
</evidence>
<evidence type="ECO:0000256" key="11">
    <source>
        <dbReference type="PROSITE-ProRule" id="PRU00520"/>
    </source>
</evidence>
<dbReference type="PIRSF" id="PIRSF006256">
    <property type="entry name" value="CMPcnvr_hdrg_mat"/>
    <property type="match status" value="1"/>
</dbReference>
<feature type="active site" evidence="11">
    <location>
        <position position="50"/>
    </location>
</feature>
<dbReference type="EC" id="6.2.-.-" evidence="10"/>
<dbReference type="GO" id="GO:0008270">
    <property type="term" value="F:zinc ion binding"/>
    <property type="evidence" value="ECO:0007669"/>
    <property type="project" value="UniProtKB-KW"/>
</dbReference>
<dbReference type="PROSITE" id="PS51163">
    <property type="entry name" value="YRDC"/>
    <property type="match status" value="1"/>
</dbReference>
<evidence type="ECO:0000256" key="5">
    <source>
        <dbReference type="ARBA" id="ARBA00022723"/>
    </source>
</evidence>
<dbReference type="eggNOG" id="COG0068">
    <property type="taxonomic scope" value="Bacteria"/>
</dbReference>
<evidence type="ECO:0000259" key="12">
    <source>
        <dbReference type="PROSITE" id="PS51160"/>
    </source>
</evidence>
<dbReference type="NCBIfam" id="TIGR00143">
    <property type="entry name" value="hypF"/>
    <property type="match status" value="1"/>
</dbReference>
<protein>
    <recommendedName>
        <fullName evidence="10">Carbamoyltransferase</fullName>
        <ecNumber evidence="10">6.2.-.-</ecNumber>
    </recommendedName>
</protein>
<sequence length="773" mass="84577">MVPLAQGNRASEMGRVRYRVVVRGTVQGVGFRPFIYNLARDCGIAGSVLNAGQGVIVDAEGAPDAVRRFLEAVRAHPPRLARVDEVSWEALPPAGHTGFEIIASTGGAEIEALVPPDVGLCPDCARETFDPQDRHYGYPFTNCTNCGPRFTIVRELPYDRPKTSMAVFPMCPDCAREYHDPADRRFHAQPVACPVCGPAVELVDAGGKPVPGEWRRNCWDLLAEGRILALKSLGGFHLVCDAQNRDALRELRRRKGRDAKPFAVMARDPAVVERYCHLNDQERELLTSPEAPIVILKRRPGTDLPPELAPGLKTLGVMLPYTPLHFLVFTGPFDLLVMTSGNYSELPLAKENVRALAELGGIADYFLWHNREIVNRCDDSLAAVMDGEVQLLRRSRGWVPVPVRVPTGDGPVVLGIGGEMKNTFCLLKKGRAFVSQHIGELDHLEGEENLFSSLLNFQRLLDIEAEVVGYDMHPDYRSSRLARKVPAEKRYEVQHHHAHLASCLADNGLVDERAIGVILDGTGYGPDGTLWGFEIISGDCLGFKREMHLAPVPLPGGEAAVRSPWRTAVAYLLTYLGEDGDRTAGRLFGGHGLELDVVRRMLAKGFNAPPSSGCGRLFDAVAALVGVCTRSTYEGQAAIELGELVRDDAEGAKLGVYPFSIEEGTISAAGTVAGVVEDLERGVPVETIATRFHNTVLEMVREAVRRVGAATGLRTVALSGGTWQNRYLFRRARETLPLDGFRVLTHRQVPANDGGLCLGQAVIAYRRWSKECV</sequence>
<dbReference type="InterPro" id="IPR055128">
    <property type="entry name" value="HypF_C_2"/>
</dbReference>
<dbReference type="PROSITE" id="PS51160">
    <property type="entry name" value="ACYLPHOSPHATASE_3"/>
    <property type="match status" value="1"/>
</dbReference>
<dbReference type="SUPFAM" id="SSF53067">
    <property type="entry name" value="Actin-like ATPase domain"/>
    <property type="match status" value="1"/>
</dbReference>
<dbReference type="OrthoDB" id="9808093at2"/>
<dbReference type="GO" id="GO:0003725">
    <property type="term" value="F:double-stranded RNA binding"/>
    <property type="evidence" value="ECO:0007669"/>
    <property type="project" value="InterPro"/>
</dbReference>
<dbReference type="Gene3D" id="3.30.110.120">
    <property type="match status" value="1"/>
</dbReference>
<proteinExistence type="inferred from homology"/>
<dbReference type="STRING" id="477974.Daud_1645"/>